<dbReference type="RefSeq" id="WP_099541912.1">
    <property type="nucleotide sequence ID" value="NZ_PEBQ01000164.1"/>
</dbReference>
<dbReference type="AlphaFoldDB" id="A0A2G4R9C6"/>
<feature type="domain" description="DUF4326" evidence="1">
    <location>
        <begin position="24"/>
        <end position="127"/>
    </location>
</feature>
<evidence type="ECO:0000313" key="3">
    <source>
        <dbReference type="Proteomes" id="UP000228751"/>
    </source>
</evidence>
<protein>
    <recommendedName>
        <fullName evidence="1">DUF4326 domain-containing protein</fullName>
    </recommendedName>
</protein>
<dbReference type="OrthoDB" id="3483205at2"/>
<evidence type="ECO:0000313" key="2">
    <source>
        <dbReference type="EMBL" id="PHY93164.1"/>
    </source>
</evidence>
<dbReference type="InterPro" id="IPR025475">
    <property type="entry name" value="DUF4326"/>
</dbReference>
<keyword evidence="3" id="KW-1185">Reference proteome</keyword>
<sequence length="141" mass="16104">MIEYRIEHNPIQVKDLPCRIQRRRVSGWKMPPNTISCCRPGRLGNPFVCESDPQVAVDAFRKLVTQNVGHFEISPGRLQFAKKTHPDTLSPDYGSWLREQAIPKIRTFNLACFCPLERPCHVDVLLELGKKSLIQDGLLIP</sequence>
<reference evidence="2 3" key="1">
    <citation type="submission" date="2017-10" db="EMBL/GenBank/DDBJ databases">
        <title>Genomic analysis of the genus Acetobacter.</title>
        <authorList>
            <person name="Kim K.H."/>
            <person name="Chun B.H."/>
            <person name="Son A.R."/>
            <person name="Jeon C.O."/>
        </authorList>
    </citation>
    <scope>NUCLEOTIDE SEQUENCE [LARGE SCALE GENOMIC DNA]</scope>
    <source>
        <strain evidence="2 3">LHT 2458</strain>
    </source>
</reference>
<accession>A0A2G4R9C6</accession>
<evidence type="ECO:0000259" key="1">
    <source>
        <dbReference type="Pfam" id="PF14216"/>
    </source>
</evidence>
<dbReference type="EMBL" id="PEBQ01000164">
    <property type="protein sequence ID" value="PHY93164.1"/>
    <property type="molecule type" value="Genomic_DNA"/>
</dbReference>
<organism evidence="2 3">
    <name type="scientific">Acetobacter pomorum</name>
    <dbReference type="NCBI Taxonomy" id="65959"/>
    <lineage>
        <taxon>Bacteria</taxon>
        <taxon>Pseudomonadati</taxon>
        <taxon>Pseudomonadota</taxon>
        <taxon>Alphaproteobacteria</taxon>
        <taxon>Acetobacterales</taxon>
        <taxon>Acetobacteraceae</taxon>
        <taxon>Acetobacter</taxon>
    </lineage>
</organism>
<comment type="caution">
    <text evidence="2">The sequence shown here is derived from an EMBL/GenBank/DDBJ whole genome shotgun (WGS) entry which is preliminary data.</text>
</comment>
<dbReference type="GeneID" id="94721508"/>
<proteinExistence type="predicted"/>
<dbReference type="Proteomes" id="UP000228751">
    <property type="component" value="Unassembled WGS sequence"/>
</dbReference>
<name>A0A2G4R9C6_9PROT</name>
<dbReference type="Pfam" id="PF14216">
    <property type="entry name" value="DUF4326"/>
    <property type="match status" value="1"/>
</dbReference>
<gene>
    <name evidence="2" type="ORF">CSR02_12810</name>
</gene>